<name>A0A1G8Y783_9ACTN</name>
<dbReference type="EMBL" id="FNFB01000004">
    <property type="protein sequence ID" value="SDJ98692.1"/>
    <property type="molecule type" value="Genomic_DNA"/>
</dbReference>
<feature type="transmembrane region" description="Helical" evidence="1">
    <location>
        <begin position="110"/>
        <end position="129"/>
    </location>
</feature>
<accession>A0A1G8Y783</accession>
<keyword evidence="1" id="KW-0472">Membrane</keyword>
<reference evidence="2 3" key="1">
    <citation type="submission" date="2016-10" db="EMBL/GenBank/DDBJ databases">
        <authorList>
            <person name="de Groot N.N."/>
        </authorList>
    </citation>
    <scope>NUCLEOTIDE SEQUENCE [LARGE SCALE GENOMIC DNA]</scope>
    <source>
        <strain evidence="2 3">CGMCC 4.5681</strain>
    </source>
</reference>
<evidence type="ECO:0000256" key="1">
    <source>
        <dbReference type="SAM" id="Phobius"/>
    </source>
</evidence>
<dbReference type="OrthoDB" id="3526606at2"/>
<dbReference type="AlphaFoldDB" id="A0A1G8Y783"/>
<protein>
    <submittedName>
        <fullName evidence="2">Uncharacterized protein</fullName>
    </submittedName>
</protein>
<keyword evidence="3" id="KW-1185">Reference proteome</keyword>
<evidence type="ECO:0000313" key="2">
    <source>
        <dbReference type="EMBL" id="SDJ98692.1"/>
    </source>
</evidence>
<dbReference type="Proteomes" id="UP000198683">
    <property type="component" value="Unassembled WGS sequence"/>
</dbReference>
<dbReference type="RefSeq" id="WP_143022002.1">
    <property type="nucleotide sequence ID" value="NZ_FNFB01000004.1"/>
</dbReference>
<feature type="transmembrane region" description="Helical" evidence="1">
    <location>
        <begin position="80"/>
        <end position="98"/>
    </location>
</feature>
<gene>
    <name evidence="2" type="ORF">SAMN05421874_104300</name>
</gene>
<proteinExistence type="predicted"/>
<evidence type="ECO:0000313" key="3">
    <source>
        <dbReference type="Proteomes" id="UP000198683"/>
    </source>
</evidence>
<keyword evidence="1" id="KW-0812">Transmembrane</keyword>
<keyword evidence="1" id="KW-1133">Transmembrane helix</keyword>
<organism evidence="2 3">
    <name type="scientific">Nonomuraea maritima</name>
    <dbReference type="NCBI Taxonomy" id="683260"/>
    <lineage>
        <taxon>Bacteria</taxon>
        <taxon>Bacillati</taxon>
        <taxon>Actinomycetota</taxon>
        <taxon>Actinomycetes</taxon>
        <taxon>Streptosporangiales</taxon>
        <taxon>Streptosporangiaceae</taxon>
        <taxon>Nonomuraea</taxon>
    </lineage>
</organism>
<sequence>MDVSCPVCTQTDQVIAVPGVVAAGTAYTIGRVRLPGAREVADLPMAATLGASRHVMSRTQLAVWLSFPSRHYTPWTRNQGYVLLLVAALVHLVVSLVIAMGQDPNWGEVLLAPFCLTGLFWLVGLINVLGAHGARRRDAAEAPAREQALAVWERLRYCPRDNVAFEPGVGVAFHPSETREYLFGFRPGTAGHRAGVAS</sequence>